<dbReference type="AlphaFoldDB" id="A0A6J4T9W9"/>
<name>A0A6J4T9W9_9ACTN</name>
<evidence type="ECO:0000256" key="1">
    <source>
        <dbReference type="SAM" id="MobiDB-lite"/>
    </source>
</evidence>
<organism evidence="2">
    <name type="scientific">uncultured Solirubrobacteraceae bacterium</name>
    <dbReference type="NCBI Taxonomy" id="1162706"/>
    <lineage>
        <taxon>Bacteria</taxon>
        <taxon>Bacillati</taxon>
        <taxon>Actinomycetota</taxon>
        <taxon>Thermoleophilia</taxon>
        <taxon>Solirubrobacterales</taxon>
        <taxon>Solirubrobacteraceae</taxon>
        <taxon>environmental samples</taxon>
    </lineage>
</organism>
<proteinExistence type="predicted"/>
<gene>
    <name evidence="2" type="ORF">AVDCRST_MAG13-3137</name>
</gene>
<feature type="non-terminal residue" evidence="2">
    <location>
        <position position="1"/>
    </location>
</feature>
<accession>A0A6J4T9W9</accession>
<protein>
    <submittedName>
        <fullName evidence="2">Uncharacterized protein</fullName>
    </submittedName>
</protein>
<dbReference type="EMBL" id="CADCVO010000504">
    <property type="protein sequence ID" value="CAA9516972.1"/>
    <property type="molecule type" value="Genomic_DNA"/>
</dbReference>
<reference evidence="2" key="1">
    <citation type="submission" date="2020-02" db="EMBL/GenBank/DDBJ databases">
        <authorList>
            <person name="Meier V. D."/>
        </authorList>
    </citation>
    <scope>NUCLEOTIDE SEQUENCE</scope>
    <source>
        <strain evidence="2">AVDCRST_MAG13</strain>
    </source>
</reference>
<feature type="compositionally biased region" description="Basic residues" evidence="1">
    <location>
        <begin position="29"/>
        <end position="51"/>
    </location>
</feature>
<feature type="non-terminal residue" evidence="2">
    <location>
        <position position="51"/>
    </location>
</feature>
<feature type="region of interest" description="Disordered" evidence="1">
    <location>
        <begin position="1"/>
        <end position="51"/>
    </location>
</feature>
<feature type="compositionally biased region" description="Pro residues" evidence="1">
    <location>
        <begin position="1"/>
        <end position="11"/>
    </location>
</feature>
<sequence length="51" mass="5210">VRVQRPGPPGPGGRRARGHHAGPPARGGGRGRGRLRRAGHGSSRRAGSRGV</sequence>
<evidence type="ECO:0000313" key="2">
    <source>
        <dbReference type="EMBL" id="CAA9516972.1"/>
    </source>
</evidence>